<reference evidence="2 3" key="1">
    <citation type="submission" date="2015-10" db="EMBL/GenBank/DDBJ databases">
        <title>Genome sequencing and analysis of members of genus Stenotrophomonas.</title>
        <authorList>
            <person name="Patil P.P."/>
            <person name="Midha S."/>
            <person name="Patil P.B."/>
        </authorList>
    </citation>
    <scope>NUCLEOTIDE SEQUENCE [LARGE SCALE GENOMIC DNA]</scope>
    <source>
        <strain evidence="2 3">JCM 16536</strain>
    </source>
</reference>
<evidence type="ECO:0000313" key="3">
    <source>
        <dbReference type="Proteomes" id="UP000051802"/>
    </source>
</evidence>
<comment type="caution">
    <text evidence="2">The sequence shown here is derived from an EMBL/GenBank/DDBJ whole genome shotgun (WGS) entry which is preliminary data.</text>
</comment>
<evidence type="ECO:0000313" key="2">
    <source>
        <dbReference type="EMBL" id="KRG42846.1"/>
    </source>
</evidence>
<sequence>MLALAMLLNPALTVIGDAHAALVGASLHAHEANAAQGPQASEPAADSLLFALEHAAHCCAHVTADNTVLPLAAPAWSTRERLPRPAALPLAVRRTSLLRPPIG</sequence>
<evidence type="ECO:0000256" key="1">
    <source>
        <dbReference type="SAM" id="SignalP"/>
    </source>
</evidence>
<dbReference type="STRING" id="676599.ARC20_10530"/>
<gene>
    <name evidence="2" type="ORF">ARC20_10530</name>
</gene>
<protein>
    <submittedName>
        <fullName evidence="2">Uncharacterized protein</fullName>
    </submittedName>
</protein>
<keyword evidence="1" id="KW-0732">Signal</keyword>
<keyword evidence="3" id="KW-1185">Reference proteome</keyword>
<name>A0A0R0AMV3_9GAMM</name>
<proteinExistence type="predicted"/>
<organism evidence="2 3">
    <name type="scientific">Stenotrophomonas panacihumi</name>
    <dbReference type="NCBI Taxonomy" id="676599"/>
    <lineage>
        <taxon>Bacteria</taxon>
        <taxon>Pseudomonadati</taxon>
        <taxon>Pseudomonadota</taxon>
        <taxon>Gammaproteobacteria</taxon>
        <taxon>Lysobacterales</taxon>
        <taxon>Lysobacteraceae</taxon>
        <taxon>Stenotrophomonas</taxon>
    </lineage>
</organism>
<dbReference type="EMBL" id="LLXU01000079">
    <property type="protein sequence ID" value="KRG42846.1"/>
    <property type="molecule type" value="Genomic_DNA"/>
</dbReference>
<dbReference type="Proteomes" id="UP000051802">
    <property type="component" value="Unassembled WGS sequence"/>
</dbReference>
<dbReference type="AlphaFoldDB" id="A0A0R0AMV3"/>
<accession>A0A0R0AMV3</accession>
<feature type="signal peptide" evidence="1">
    <location>
        <begin position="1"/>
        <end position="20"/>
    </location>
</feature>
<feature type="chain" id="PRO_5006391017" evidence="1">
    <location>
        <begin position="21"/>
        <end position="103"/>
    </location>
</feature>